<keyword evidence="5 8" id="KW-0812">Transmembrane</keyword>
<feature type="transmembrane region" description="Helical" evidence="8">
    <location>
        <begin position="12"/>
        <end position="31"/>
    </location>
</feature>
<sequence>MIDRLIAFSVRSPWTIGFLVLILVLAGGYSLKKLPIDAVPDVTNQQVDVITNSPNLSSLEIEKFITIPLEMAMANIPGLIETRSVSKFGSSVVKLIFTDQTDIYWARQQVFERLEGVKADIPEGAGTPALGPVSTGLGEIYQYVIKPEDPSSPRYTLTEIRTIQDWYVRRKLLGMPGVADVSGYGGYSKEYQAKLKPDRMRALGVTVDDLYAALSQGNGNTGGAYIEKDNKAFTIRGIGLVNNLDEIAQTVVRKNGNAPVLVRDVADVDMGHALRFGALSRNGQGEVVGGSILMMKGANGNEVINRLKDRFGEIQKGMPAGLIIEPFLDRSEIVTAAIDTVAHNLLEGAAIVVIVILVLLGNWRASLLAASVIPLAMLFAFIWMGQLGIVGNIMSLGAIDFGLLVDPAIIVVESAVLFLALAMAKYQQEKTKQTGTSATLTYKDRQDVIISATSEVKRSVVFGGLIILIVYFPILTLEGVEGKMFSPMAKTVGFAILGALLLSITYVPMMSALLLRPPKSAHDHGFSEKIVQFFYRGLRPVLTAALRARYVVVGVAVGILVLGVIGFGRIGGEFIPKLQEGDMVIDMDLPTGTTLTESIRLSQEFQGALLKEFPDEIENIVSKIGTSEVKVDPLPLESQELYLSLTPKEEWKKATRQQELAVKVNEFMAQYPGPVYAITQPIESRVNDMMNGARTDVVAQLYGDNLDTLVKKMRQVIGVVRTVPGAVDVKASKVFGLPQLNIKYDRHRLALHGIKVEQINRAIQMAFGGATAGVVYEGDKRFDLTFRLAGDDRVRPDAIANLLVNDQNNNPIPLRELADISEDVGPSEITHVDMKRLVNVGFNVRERDLESVVKDVIKAVGAKVKLPAEYSITYGGEFENFSRAKERLSIVLPISLLVIFGLLYLTFGNFRDSLLIYAVVPLSAVGGIFSLLLRDMNFSISAGVGFIALFGVAVLNGILLVSHFNALGAEGVEDPNERVLRGLQERLRPVLMTSFVAALGFMPMATSSSVGAEVQKPLATVVIGGLLTATVLTLIVLPVLYAMVSPRVITPTHQEQEADVV</sequence>
<keyword evidence="6 8" id="KW-1133">Transmembrane helix</keyword>
<comment type="subcellular location">
    <subcellularLocation>
        <location evidence="1">Cell membrane</location>
        <topology evidence="1">Multi-pass membrane protein</topology>
    </subcellularLocation>
</comment>
<evidence type="ECO:0000256" key="4">
    <source>
        <dbReference type="ARBA" id="ARBA00022475"/>
    </source>
</evidence>
<accession>A0A7L5DUU6</accession>
<feature type="transmembrane region" description="Helical" evidence="8">
    <location>
        <begin position="548"/>
        <end position="568"/>
    </location>
</feature>
<dbReference type="Gene3D" id="3.30.70.1440">
    <property type="entry name" value="Multidrug efflux transporter AcrB pore domain"/>
    <property type="match status" value="1"/>
</dbReference>
<proteinExistence type="inferred from homology"/>
<organism evidence="9 10">
    <name type="scientific">Spirosoma rhododendri</name>
    <dbReference type="NCBI Taxonomy" id="2728024"/>
    <lineage>
        <taxon>Bacteria</taxon>
        <taxon>Pseudomonadati</taxon>
        <taxon>Bacteroidota</taxon>
        <taxon>Cytophagia</taxon>
        <taxon>Cytophagales</taxon>
        <taxon>Cytophagaceae</taxon>
        <taxon>Spirosoma</taxon>
    </lineage>
</organism>
<dbReference type="InterPro" id="IPR027463">
    <property type="entry name" value="AcrB_DN_DC_subdom"/>
</dbReference>
<dbReference type="Gene3D" id="3.30.70.1320">
    <property type="entry name" value="Multidrug efflux transporter AcrB pore domain like"/>
    <property type="match status" value="1"/>
</dbReference>
<dbReference type="Proteomes" id="UP000501128">
    <property type="component" value="Chromosome"/>
</dbReference>
<protein>
    <submittedName>
        <fullName evidence="9">Efflux RND transporter permease subunit</fullName>
    </submittedName>
</protein>
<dbReference type="RefSeq" id="WP_169551689.1">
    <property type="nucleotide sequence ID" value="NZ_CP051677.1"/>
</dbReference>
<keyword evidence="4" id="KW-1003">Cell membrane</keyword>
<feature type="transmembrane region" description="Helical" evidence="8">
    <location>
        <begin position="341"/>
        <end position="360"/>
    </location>
</feature>
<dbReference type="SUPFAM" id="SSF82866">
    <property type="entry name" value="Multidrug efflux transporter AcrB transmembrane domain"/>
    <property type="match status" value="2"/>
</dbReference>
<dbReference type="EMBL" id="CP051677">
    <property type="protein sequence ID" value="QJD79727.1"/>
    <property type="molecule type" value="Genomic_DNA"/>
</dbReference>
<dbReference type="Gene3D" id="3.30.2090.10">
    <property type="entry name" value="Multidrug efflux transporter AcrB TolC docking domain, DN and DC subdomains"/>
    <property type="match status" value="2"/>
</dbReference>
<evidence type="ECO:0000256" key="5">
    <source>
        <dbReference type="ARBA" id="ARBA00022692"/>
    </source>
</evidence>
<feature type="transmembrane region" description="Helical" evidence="8">
    <location>
        <begin position="914"/>
        <end position="933"/>
    </location>
</feature>
<evidence type="ECO:0000256" key="1">
    <source>
        <dbReference type="ARBA" id="ARBA00004651"/>
    </source>
</evidence>
<dbReference type="GO" id="GO:0042910">
    <property type="term" value="F:xenobiotic transmembrane transporter activity"/>
    <property type="evidence" value="ECO:0007669"/>
    <property type="project" value="TreeGrafter"/>
</dbReference>
<name>A0A7L5DUU6_9BACT</name>
<evidence type="ECO:0000256" key="8">
    <source>
        <dbReference type="SAM" id="Phobius"/>
    </source>
</evidence>
<evidence type="ECO:0000256" key="7">
    <source>
        <dbReference type="ARBA" id="ARBA00023136"/>
    </source>
</evidence>
<reference evidence="9 10" key="1">
    <citation type="submission" date="2020-04" db="EMBL/GenBank/DDBJ databases">
        <title>Genome sequencing of novel species.</title>
        <authorList>
            <person name="Heo J."/>
            <person name="Kim S.-J."/>
            <person name="Kim J.-S."/>
            <person name="Hong S.-B."/>
            <person name="Kwon S.-W."/>
        </authorList>
    </citation>
    <scope>NUCLEOTIDE SEQUENCE [LARGE SCALE GENOMIC DNA]</scope>
    <source>
        <strain evidence="9 10">CJU-R4</strain>
    </source>
</reference>
<keyword evidence="10" id="KW-1185">Reference proteome</keyword>
<keyword evidence="7 8" id="KW-0472">Membrane</keyword>
<keyword evidence="3" id="KW-0813">Transport</keyword>
<feature type="transmembrane region" description="Helical" evidence="8">
    <location>
        <begin position="492"/>
        <end position="515"/>
    </location>
</feature>
<dbReference type="NCBIfam" id="TIGR00914">
    <property type="entry name" value="2A0601"/>
    <property type="match status" value="1"/>
</dbReference>
<dbReference type="PANTHER" id="PTHR32063">
    <property type="match status" value="1"/>
</dbReference>
<feature type="transmembrane region" description="Helical" evidence="8">
    <location>
        <begin position="460"/>
        <end position="480"/>
    </location>
</feature>
<gene>
    <name evidence="9" type="ORF">HH216_15820</name>
</gene>
<dbReference type="Pfam" id="PF00873">
    <property type="entry name" value="ACR_tran"/>
    <property type="match status" value="1"/>
</dbReference>
<evidence type="ECO:0000313" key="9">
    <source>
        <dbReference type="EMBL" id="QJD79727.1"/>
    </source>
</evidence>
<feature type="transmembrane region" description="Helical" evidence="8">
    <location>
        <begin position="939"/>
        <end position="966"/>
    </location>
</feature>
<feature type="transmembrane region" description="Helical" evidence="8">
    <location>
        <begin position="401"/>
        <end position="424"/>
    </location>
</feature>
<feature type="transmembrane region" description="Helical" evidence="8">
    <location>
        <begin position="1018"/>
        <end position="1044"/>
    </location>
</feature>
<comment type="similarity">
    <text evidence="2">Belongs to the resistance-nodulation-cell division (RND) (TC 2.A.6) family.</text>
</comment>
<dbReference type="InterPro" id="IPR004763">
    <property type="entry name" value="CusA-like"/>
</dbReference>
<dbReference type="PANTHER" id="PTHR32063:SF24">
    <property type="entry name" value="CATION EFFLUX SYSTEM (ACRB_ACRD_ACRF FAMILY)"/>
    <property type="match status" value="1"/>
</dbReference>
<feature type="transmembrane region" description="Helical" evidence="8">
    <location>
        <begin position="987"/>
        <end position="1006"/>
    </location>
</feature>
<dbReference type="InterPro" id="IPR001036">
    <property type="entry name" value="Acrflvin-R"/>
</dbReference>
<dbReference type="KEGG" id="srho:HH216_15820"/>
<feature type="transmembrane region" description="Helical" evidence="8">
    <location>
        <begin position="367"/>
        <end position="389"/>
    </location>
</feature>
<dbReference type="SUPFAM" id="SSF82714">
    <property type="entry name" value="Multidrug efflux transporter AcrB TolC docking domain, DN and DC subdomains"/>
    <property type="match status" value="2"/>
</dbReference>
<feature type="transmembrane region" description="Helical" evidence="8">
    <location>
        <begin position="888"/>
        <end position="907"/>
    </location>
</feature>
<dbReference type="SUPFAM" id="SSF82693">
    <property type="entry name" value="Multidrug efflux transporter AcrB pore domain, PN1, PN2, PC1 and PC2 subdomains"/>
    <property type="match status" value="2"/>
</dbReference>
<evidence type="ECO:0000256" key="2">
    <source>
        <dbReference type="ARBA" id="ARBA00010942"/>
    </source>
</evidence>
<dbReference type="Gene3D" id="1.20.1640.10">
    <property type="entry name" value="Multidrug efflux transporter AcrB transmembrane domain"/>
    <property type="match status" value="2"/>
</dbReference>
<dbReference type="PRINTS" id="PR00702">
    <property type="entry name" value="ACRIFLAVINRP"/>
</dbReference>
<dbReference type="Gene3D" id="3.30.70.1430">
    <property type="entry name" value="Multidrug efflux transporter AcrB pore domain"/>
    <property type="match status" value="2"/>
</dbReference>
<dbReference type="GO" id="GO:0005886">
    <property type="term" value="C:plasma membrane"/>
    <property type="evidence" value="ECO:0007669"/>
    <property type="project" value="UniProtKB-SubCell"/>
</dbReference>
<evidence type="ECO:0000256" key="6">
    <source>
        <dbReference type="ARBA" id="ARBA00022989"/>
    </source>
</evidence>
<dbReference type="AlphaFoldDB" id="A0A7L5DUU6"/>
<evidence type="ECO:0000313" key="10">
    <source>
        <dbReference type="Proteomes" id="UP000501128"/>
    </source>
</evidence>
<evidence type="ECO:0000256" key="3">
    <source>
        <dbReference type="ARBA" id="ARBA00022448"/>
    </source>
</evidence>
<dbReference type="GO" id="GO:0008324">
    <property type="term" value="F:monoatomic cation transmembrane transporter activity"/>
    <property type="evidence" value="ECO:0007669"/>
    <property type="project" value="InterPro"/>
</dbReference>